<dbReference type="EMBL" id="JAAGAX010000003">
    <property type="protein sequence ID" value="KAF2319042.1"/>
    <property type="molecule type" value="Genomic_DNA"/>
</dbReference>
<evidence type="ECO:0000313" key="4">
    <source>
        <dbReference type="EMBL" id="KAF2319042.1"/>
    </source>
</evidence>
<dbReference type="SUPFAM" id="SSF56322">
    <property type="entry name" value="ADC synthase"/>
    <property type="match status" value="1"/>
</dbReference>
<feature type="compositionally biased region" description="Polar residues" evidence="1">
    <location>
        <begin position="106"/>
        <end position="124"/>
    </location>
</feature>
<feature type="domain" description="Chorismate-utilising enzyme C-terminal" evidence="2">
    <location>
        <begin position="415"/>
        <end position="504"/>
    </location>
</feature>
<feature type="region of interest" description="Disordered" evidence="1">
    <location>
        <begin position="1"/>
        <end position="44"/>
    </location>
</feature>
<dbReference type="PRINTS" id="PR00095">
    <property type="entry name" value="ANTSNTHASEI"/>
</dbReference>
<proteinExistence type="predicted"/>
<feature type="compositionally biased region" description="Basic and acidic residues" evidence="1">
    <location>
        <begin position="21"/>
        <end position="35"/>
    </location>
</feature>
<dbReference type="PANTHER" id="PTHR11236:SF47">
    <property type="entry name" value="ANTHRANILATE SYNTHASE"/>
    <property type="match status" value="1"/>
</dbReference>
<evidence type="ECO:0000256" key="1">
    <source>
        <dbReference type="SAM" id="MobiDB-lite"/>
    </source>
</evidence>
<dbReference type="InterPro" id="IPR015890">
    <property type="entry name" value="Chorismate_C"/>
</dbReference>
<dbReference type="AlphaFoldDB" id="A0A6A6MYM2"/>
<gene>
    <name evidence="4" type="ORF">GH714_012927</name>
</gene>
<evidence type="ECO:0000259" key="2">
    <source>
        <dbReference type="Pfam" id="PF00425"/>
    </source>
</evidence>
<name>A0A6A6MYM2_HEVBR</name>
<evidence type="ECO:0000259" key="3">
    <source>
        <dbReference type="Pfam" id="PF04715"/>
    </source>
</evidence>
<feature type="region of interest" description="Disordered" evidence="1">
    <location>
        <begin position="94"/>
        <end position="146"/>
    </location>
</feature>
<dbReference type="Pfam" id="PF00425">
    <property type="entry name" value="Chorismate_bind"/>
    <property type="match status" value="1"/>
</dbReference>
<dbReference type="InterPro" id="IPR005801">
    <property type="entry name" value="ADC_synthase"/>
</dbReference>
<feature type="domain" description="Anthranilate synthase component I N-terminal" evidence="3">
    <location>
        <begin position="185"/>
        <end position="335"/>
    </location>
</feature>
<sequence>MSNSNGNFHAVPKLGSSSHSVQHDIRSPERVDALPRRSRRPYHGWISSDDEEELVELTPAPFHETLAKILYTTDVSRIAREDGTGEWFMREKEGHEGGEAAATPDSLGQSNTQPDSQPTVVNQINNNGGETNAEGGTQDPDAVEVASGSPLPGVNVIIIVADGVRFAEAAKNGNLVPLHYCIFSDQLTPVTAYRCLVKEDDREAPSFLFESVEPGFQVSSVGRYSVVGAQPAIEIVAKENKVTIMDHEEGSLTEEFVEDPMTIPRSISEGWKPQIITELPDTFCGGWVGYFSYDTVRYVEKKKLPFSSAPKDDRDLADIHLGLYDDVIVFDHVEKGEIFGSYRPLCRCSPEATGMKENESPCDPLVRMERHSSVEDAYSDGIKRLGKLLTRVQDINPPGVYSSSSSPEILTRVKKMRAMQLLDHYEVNRRGPYSGGFGGVSFLGDMDIALGLRTIVFPTGAQYNTMYLYRNADIRNEWIAYLQAGAGIVADSDPEEEHRECQNKAAGLARAIDLAESAFIDKPVTQKSIYMLS</sequence>
<keyword evidence="5" id="KW-1185">Reference proteome</keyword>
<protein>
    <recommendedName>
        <fullName evidence="6">Anthranilate synthase</fullName>
    </recommendedName>
</protein>
<dbReference type="Pfam" id="PF04715">
    <property type="entry name" value="Anth_synt_I_N"/>
    <property type="match status" value="1"/>
</dbReference>
<feature type="compositionally biased region" description="Low complexity" evidence="1">
    <location>
        <begin position="125"/>
        <end position="137"/>
    </location>
</feature>
<dbReference type="Proteomes" id="UP000467840">
    <property type="component" value="Chromosome 10"/>
</dbReference>
<dbReference type="GO" id="GO:0000162">
    <property type="term" value="P:L-tryptophan biosynthetic process"/>
    <property type="evidence" value="ECO:0007669"/>
    <property type="project" value="TreeGrafter"/>
</dbReference>
<dbReference type="PANTHER" id="PTHR11236">
    <property type="entry name" value="AMINOBENZOATE/ANTHRANILATE SYNTHASE"/>
    <property type="match status" value="1"/>
</dbReference>
<dbReference type="InterPro" id="IPR006805">
    <property type="entry name" value="Anth_synth_I_N"/>
</dbReference>
<organism evidence="4 5">
    <name type="scientific">Hevea brasiliensis</name>
    <name type="common">Para rubber tree</name>
    <name type="synonym">Siphonia brasiliensis</name>
    <dbReference type="NCBI Taxonomy" id="3981"/>
    <lineage>
        <taxon>Eukaryota</taxon>
        <taxon>Viridiplantae</taxon>
        <taxon>Streptophyta</taxon>
        <taxon>Embryophyta</taxon>
        <taxon>Tracheophyta</taxon>
        <taxon>Spermatophyta</taxon>
        <taxon>Magnoliopsida</taxon>
        <taxon>eudicotyledons</taxon>
        <taxon>Gunneridae</taxon>
        <taxon>Pentapetalae</taxon>
        <taxon>rosids</taxon>
        <taxon>fabids</taxon>
        <taxon>Malpighiales</taxon>
        <taxon>Euphorbiaceae</taxon>
        <taxon>Crotonoideae</taxon>
        <taxon>Micrandreae</taxon>
        <taxon>Hevea</taxon>
    </lineage>
</organism>
<dbReference type="Gene3D" id="3.60.120.10">
    <property type="entry name" value="Anthranilate synthase"/>
    <property type="match status" value="2"/>
</dbReference>
<reference evidence="4 5" key="1">
    <citation type="journal article" date="2020" name="Mol. Plant">
        <title>The Chromosome-Based Rubber Tree Genome Provides New Insights into Spurge Genome Evolution and Rubber Biosynthesis.</title>
        <authorList>
            <person name="Liu J."/>
            <person name="Shi C."/>
            <person name="Shi C.C."/>
            <person name="Li W."/>
            <person name="Zhang Q.J."/>
            <person name="Zhang Y."/>
            <person name="Li K."/>
            <person name="Lu H.F."/>
            <person name="Shi C."/>
            <person name="Zhu S.T."/>
            <person name="Xiao Z.Y."/>
            <person name="Nan H."/>
            <person name="Yue Y."/>
            <person name="Zhu X.G."/>
            <person name="Wu Y."/>
            <person name="Hong X.N."/>
            <person name="Fan G.Y."/>
            <person name="Tong Y."/>
            <person name="Zhang D."/>
            <person name="Mao C.L."/>
            <person name="Liu Y.L."/>
            <person name="Hao S.J."/>
            <person name="Liu W.Q."/>
            <person name="Lv M.Q."/>
            <person name="Zhang H.B."/>
            <person name="Liu Y."/>
            <person name="Hu-Tang G.R."/>
            <person name="Wang J.P."/>
            <person name="Wang J.H."/>
            <person name="Sun Y.H."/>
            <person name="Ni S.B."/>
            <person name="Chen W.B."/>
            <person name="Zhang X.C."/>
            <person name="Jiao Y.N."/>
            <person name="Eichler E.E."/>
            <person name="Li G.H."/>
            <person name="Liu X."/>
            <person name="Gao L.Z."/>
        </authorList>
    </citation>
    <scope>NUCLEOTIDE SEQUENCE [LARGE SCALE GENOMIC DNA]</scope>
    <source>
        <strain evidence="5">cv. GT1</strain>
        <tissue evidence="4">Leaf</tissue>
    </source>
</reference>
<accession>A0A6A6MYM2</accession>
<evidence type="ECO:0000313" key="5">
    <source>
        <dbReference type="Proteomes" id="UP000467840"/>
    </source>
</evidence>
<evidence type="ECO:0008006" key="6">
    <source>
        <dbReference type="Google" id="ProtNLM"/>
    </source>
</evidence>
<dbReference type="InterPro" id="IPR019999">
    <property type="entry name" value="Anth_synth_I-like"/>
</dbReference>
<comment type="caution">
    <text evidence="4">The sequence shown here is derived from an EMBL/GenBank/DDBJ whole genome shotgun (WGS) entry which is preliminary data.</text>
</comment>